<keyword evidence="8" id="KW-1185">Reference proteome</keyword>
<dbReference type="AlphaFoldDB" id="A0A2Z6LQC7"/>
<sequence>MTFLSRFLSRKDIGVIVTFGCPSLDRKVVNSGKRLRAHVGIDEGNVGDDHVCSSCNLRGNCERAFVIAREDEGGRMVDVMRIILTYGLDPVIGSVDNKPSLNKMVKESVRRLLKKIVECSTEEKNPNIPDTNEVAVEEVHRNPQDKGKKDVPMKQGDWLCPNCNFHNFARNIKCLHCDNFCEEKIKQLKEDNNHLPLKKGDWICDKCNYINFRRNMVCLKCDHRRPKVSNASNDSLQPQGEDGKLNIVGYRFDDSNKESSMASERKSRKRDSHKWRFVEDGTENDKYLETSNDTSEVLDFPIAGGKTGMSGAQRGEAYKNESSDQCKKHSWQSETDDEFSSSDNLSTDDEEMAEWFGKGKNAR</sequence>
<evidence type="ECO:0000256" key="5">
    <source>
        <dbReference type="SAM" id="MobiDB-lite"/>
    </source>
</evidence>
<reference evidence="8" key="1">
    <citation type="journal article" date="2017" name="Front. Plant Sci.">
        <title>Climate Clever Clovers: New Paradigm to Reduce the Environmental Footprint of Ruminants by Breeding Low Methanogenic Forages Utilizing Haplotype Variation.</title>
        <authorList>
            <person name="Kaur P."/>
            <person name="Appels R."/>
            <person name="Bayer P.E."/>
            <person name="Keeble-Gagnere G."/>
            <person name="Wang J."/>
            <person name="Hirakawa H."/>
            <person name="Shirasawa K."/>
            <person name="Vercoe P."/>
            <person name="Stefanova K."/>
            <person name="Durmic Z."/>
            <person name="Nichols P."/>
            <person name="Revell C."/>
            <person name="Isobe S.N."/>
            <person name="Edwards D."/>
            <person name="Erskine W."/>
        </authorList>
    </citation>
    <scope>NUCLEOTIDE SEQUENCE [LARGE SCALE GENOMIC DNA]</scope>
    <source>
        <strain evidence="8">cv. Daliak</strain>
    </source>
</reference>
<dbReference type="EMBL" id="DF973212">
    <property type="protein sequence ID" value="GAU20367.1"/>
    <property type="molecule type" value="Genomic_DNA"/>
</dbReference>
<dbReference type="SUPFAM" id="SSF90209">
    <property type="entry name" value="Ran binding protein zinc finger-like"/>
    <property type="match status" value="2"/>
</dbReference>
<dbReference type="Pfam" id="PF00641">
    <property type="entry name" value="Zn_ribbon_RanBP"/>
    <property type="match status" value="2"/>
</dbReference>
<keyword evidence="1" id="KW-0479">Metal-binding</keyword>
<protein>
    <recommendedName>
        <fullName evidence="6">RanBP2-type domain-containing protein</fullName>
    </recommendedName>
</protein>
<evidence type="ECO:0000313" key="7">
    <source>
        <dbReference type="EMBL" id="GAU20367.1"/>
    </source>
</evidence>
<dbReference type="Gene3D" id="4.10.1060.10">
    <property type="entry name" value="Zinc finger, RanBP2-type"/>
    <property type="match status" value="2"/>
</dbReference>
<evidence type="ECO:0000256" key="3">
    <source>
        <dbReference type="ARBA" id="ARBA00022833"/>
    </source>
</evidence>
<dbReference type="InterPro" id="IPR036443">
    <property type="entry name" value="Znf_RanBP2_sf"/>
</dbReference>
<accession>A0A2Z6LQC7</accession>
<dbReference type="PANTHER" id="PTHR23111">
    <property type="entry name" value="ZINC FINGER PROTEIN"/>
    <property type="match status" value="1"/>
</dbReference>
<evidence type="ECO:0000256" key="2">
    <source>
        <dbReference type="ARBA" id="ARBA00022771"/>
    </source>
</evidence>
<dbReference type="OrthoDB" id="448399at2759"/>
<feature type="compositionally biased region" description="Acidic residues" evidence="5">
    <location>
        <begin position="334"/>
        <end position="353"/>
    </location>
</feature>
<dbReference type="GO" id="GO:0008270">
    <property type="term" value="F:zinc ion binding"/>
    <property type="evidence" value="ECO:0007669"/>
    <property type="project" value="UniProtKB-KW"/>
</dbReference>
<feature type="region of interest" description="Disordered" evidence="5">
    <location>
        <begin position="298"/>
        <end position="363"/>
    </location>
</feature>
<dbReference type="Proteomes" id="UP000242715">
    <property type="component" value="Unassembled WGS sequence"/>
</dbReference>
<keyword evidence="3" id="KW-0862">Zinc</keyword>
<dbReference type="SMART" id="SM00547">
    <property type="entry name" value="ZnF_RBZ"/>
    <property type="match status" value="2"/>
</dbReference>
<dbReference type="GO" id="GO:0003729">
    <property type="term" value="F:mRNA binding"/>
    <property type="evidence" value="ECO:0007669"/>
    <property type="project" value="TreeGrafter"/>
</dbReference>
<evidence type="ECO:0000259" key="6">
    <source>
        <dbReference type="PROSITE" id="PS50199"/>
    </source>
</evidence>
<feature type="compositionally biased region" description="Basic and acidic residues" evidence="5">
    <location>
        <begin position="316"/>
        <end position="327"/>
    </location>
</feature>
<name>A0A2Z6LQC7_TRISU</name>
<evidence type="ECO:0000313" key="8">
    <source>
        <dbReference type="Proteomes" id="UP000242715"/>
    </source>
</evidence>
<dbReference type="InterPro" id="IPR001876">
    <property type="entry name" value="Znf_RanBP2"/>
</dbReference>
<evidence type="ECO:0000256" key="4">
    <source>
        <dbReference type="PROSITE-ProRule" id="PRU00322"/>
    </source>
</evidence>
<dbReference type="PROSITE" id="PS50199">
    <property type="entry name" value="ZF_RANBP2_2"/>
    <property type="match status" value="2"/>
</dbReference>
<dbReference type="GO" id="GO:0005737">
    <property type="term" value="C:cytoplasm"/>
    <property type="evidence" value="ECO:0007669"/>
    <property type="project" value="TreeGrafter"/>
</dbReference>
<proteinExistence type="predicted"/>
<feature type="domain" description="RanBP2-type" evidence="6">
    <location>
        <begin position="154"/>
        <end position="183"/>
    </location>
</feature>
<organism evidence="7 8">
    <name type="scientific">Trifolium subterraneum</name>
    <name type="common">Subterranean clover</name>
    <dbReference type="NCBI Taxonomy" id="3900"/>
    <lineage>
        <taxon>Eukaryota</taxon>
        <taxon>Viridiplantae</taxon>
        <taxon>Streptophyta</taxon>
        <taxon>Embryophyta</taxon>
        <taxon>Tracheophyta</taxon>
        <taxon>Spermatophyta</taxon>
        <taxon>Magnoliopsida</taxon>
        <taxon>eudicotyledons</taxon>
        <taxon>Gunneridae</taxon>
        <taxon>Pentapetalae</taxon>
        <taxon>rosids</taxon>
        <taxon>fabids</taxon>
        <taxon>Fabales</taxon>
        <taxon>Fabaceae</taxon>
        <taxon>Papilionoideae</taxon>
        <taxon>50 kb inversion clade</taxon>
        <taxon>NPAAA clade</taxon>
        <taxon>Hologalegina</taxon>
        <taxon>IRL clade</taxon>
        <taxon>Trifolieae</taxon>
        <taxon>Trifolium</taxon>
    </lineage>
</organism>
<feature type="domain" description="RanBP2-type" evidence="6">
    <location>
        <begin position="198"/>
        <end position="227"/>
    </location>
</feature>
<evidence type="ECO:0000256" key="1">
    <source>
        <dbReference type="ARBA" id="ARBA00022723"/>
    </source>
</evidence>
<dbReference type="PANTHER" id="PTHR23111:SF23">
    <property type="entry name" value="RAN BP2_NZF ZINC FINGER-LIKE SUPERFAMILY PROTEIN"/>
    <property type="match status" value="1"/>
</dbReference>
<dbReference type="PROSITE" id="PS01358">
    <property type="entry name" value="ZF_RANBP2_1"/>
    <property type="match status" value="2"/>
</dbReference>
<keyword evidence="2 4" id="KW-0863">Zinc-finger</keyword>
<gene>
    <name evidence="7" type="ORF">TSUD_11850</name>
</gene>